<accession>A0AAW9SEC7</accession>
<evidence type="ECO:0000313" key="2">
    <source>
        <dbReference type="EMBL" id="MEN7549051.1"/>
    </source>
</evidence>
<dbReference type="EMBL" id="JBDKWZ010000007">
    <property type="protein sequence ID" value="MEN7549051.1"/>
    <property type="molecule type" value="Genomic_DNA"/>
</dbReference>
<comment type="caution">
    <text evidence="2">The sequence shown here is derived from an EMBL/GenBank/DDBJ whole genome shotgun (WGS) entry which is preliminary data.</text>
</comment>
<sequence length="402" mass="47172">MNTVKIGDKFENKSYDLIEKAIKNGELGICESSAVVHRKKGYYSKDREKNIIFDLSIEVWPENAERYTLLYLIECKSSPKGHNVPVDDVEEFYTKYNQVAGGGVKGIMISDNKFQTGGVTFAKNKMMMLIEVDKDNNHSIILHRTERNRTREENKDTDQIIFIFIKKTLGLEKVEGLKKLSAEQIENFALSILRDYNNLNSPIKIEEFKKYLEQKHKLKFDFTKNLETVNGKKITGYFDLENNSILIDKSIISTEKFPFVLGHELGHFFLHSELKVNQERYNDFEDSKYDFFTDRHQLVNGKHWIEWQANKFAIALFLPKDLFFPYLVAFRKSIGISRPHYIYLDDQPINKKDYRETVEFLSQHFGISKTAVKFRIENLDLITYANSQDDDIRNLIRQSFFI</sequence>
<reference evidence="2 3" key="1">
    <citation type="submission" date="2024-04" db="EMBL/GenBank/DDBJ databases">
        <title>Novel genus in family Flammeovirgaceae.</title>
        <authorList>
            <person name="Nguyen T.H."/>
            <person name="Vuong T.Q."/>
            <person name="Le H."/>
            <person name="Kim S.-G."/>
        </authorList>
    </citation>
    <scope>NUCLEOTIDE SEQUENCE [LARGE SCALE GENOMIC DNA]</scope>
    <source>
        <strain evidence="2 3">JCM 23209</strain>
    </source>
</reference>
<gene>
    <name evidence="2" type="ORF">AAG747_14095</name>
</gene>
<dbReference type="Gene3D" id="1.10.10.2910">
    <property type="match status" value="1"/>
</dbReference>
<evidence type="ECO:0000259" key="1">
    <source>
        <dbReference type="Pfam" id="PF06114"/>
    </source>
</evidence>
<name>A0AAW9SEC7_9BACT</name>
<dbReference type="AlphaFoldDB" id="A0AAW9SEC7"/>
<feature type="domain" description="IrrE N-terminal-like" evidence="1">
    <location>
        <begin position="238"/>
        <end position="376"/>
    </location>
</feature>
<proteinExistence type="predicted"/>
<keyword evidence="3" id="KW-1185">Reference proteome</keyword>
<evidence type="ECO:0000313" key="3">
    <source>
        <dbReference type="Proteomes" id="UP001403385"/>
    </source>
</evidence>
<dbReference type="PANTHER" id="PTHR43236">
    <property type="entry name" value="ANTITOXIN HIGA1"/>
    <property type="match status" value="1"/>
</dbReference>
<dbReference type="Pfam" id="PF06114">
    <property type="entry name" value="Peptidase_M78"/>
    <property type="match status" value="1"/>
</dbReference>
<dbReference type="PANTHER" id="PTHR43236:SF2">
    <property type="entry name" value="BLL0069 PROTEIN"/>
    <property type="match status" value="1"/>
</dbReference>
<dbReference type="InterPro" id="IPR010359">
    <property type="entry name" value="IrrE_HExxH"/>
</dbReference>
<organism evidence="2 3">
    <name type="scientific">Rapidithrix thailandica</name>
    <dbReference type="NCBI Taxonomy" id="413964"/>
    <lineage>
        <taxon>Bacteria</taxon>
        <taxon>Pseudomonadati</taxon>
        <taxon>Bacteroidota</taxon>
        <taxon>Cytophagia</taxon>
        <taxon>Cytophagales</taxon>
        <taxon>Flammeovirgaceae</taxon>
        <taxon>Rapidithrix</taxon>
    </lineage>
</organism>
<protein>
    <submittedName>
        <fullName evidence="2">ImmA/IrrE family metallo-endopeptidase</fullName>
    </submittedName>
</protein>
<dbReference type="RefSeq" id="WP_346821823.1">
    <property type="nucleotide sequence ID" value="NZ_JBDKWZ010000007.1"/>
</dbReference>
<dbReference type="Proteomes" id="UP001403385">
    <property type="component" value="Unassembled WGS sequence"/>
</dbReference>
<dbReference type="InterPro" id="IPR052345">
    <property type="entry name" value="Rad_response_metalloprotease"/>
</dbReference>